<evidence type="ECO:0000256" key="2">
    <source>
        <dbReference type="ARBA" id="ARBA00006555"/>
    </source>
</evidence>
<dbReference type="SUPFAM" id="SSF49464">
    <property type="entry name" value="Carboxypeptidase regulatory domain-like"/>
    <property type="match status" value="1"/>
</dbReference>
<comment type="similarity">
    <text evidence="2">Belongs to the TonB family.</text>
</comment>
<dbReference type="Gene3D" id="3.30.1150.10">
    <property type="match status" value="1"/>
</dbReference>
<comment type="subcellular location">
    <subcellularLocation>
        <location evidence="1">Cell inner membrane</location>
        <topology evidence="1">Single-pass membrane protein</topology>
        <orientation evidence="1">Periplasmic side</orientation>
    </subcellularLocation>
</comment>
<keyword evidence="7" id="KW-0653">Protein transport</keyword>
<evidence type="ECO:0000256" key="11">
    <source>
        <dbReference type="SAM" id="SignalP"/>
    </source>
</evidence>
<evidence type="ECO:0000256" key="5">
    <source>
        <dbReference type="ARBA" id="ARBA00022519"/>
    </source>
</evidence>
<keyword evidence="9" id="KW-0472">Membrane</keyword>
<evidence type="ECO:0000256" key="8">
    <source>
        <dbReference type="ARBA" id="ARBA00022989"/>
    </source>
</evidence>
<evidence type="ECO:0000256" key="7">
    <source>
        <dbReference type="ARBA" id="ARBA00022927"/>
    </source>
</evidence>
<evidence type="ECO:0000256" key="9">
    <source>
        <dbReference type="ARBA" id="ARBA00023136"/>
    </source>
</evidence>
<keyword evidence="5" id="KW-0997">Cell inner membrane</keyword>
<name>A0AAU8FK03_9BACT</name>
<dbReference type="AlphaFoldDB" id="A0AAU8FK03"/>
<evidence type="ECO:0000256" key="3">
    <source>
        <dbReference type="ARBA" id="ARBA00022448"/>
    </source>
</evidence>
<evidence type="ECO:0000259" key="12">
    <source>
        <dbReference type="PROSITE" id="PS52015"/>
    </source>
</evidence>
<dbReference type="InterPro" id="IPR051045">
    <property type="entry name" value="TonB-dependent_transducer"/>
</dbReference>
<dbReference type="InterPro" id="IPR008969">
    <property type="entry name" value="CarboxyPept-like_regulatory"/>
</dbReference>
<dbReference type="GO" id="GO:0031992">
    <property type="term" value="F:energy transducer activity"/>
    <property type="evidence" value="ECO:0007669"/>
    <property type="project" value="TreeGrafter"/>
</dbReference>
<keyword evidence="6" id="KW-0812">Transmembrane</keyword>
<evidence type="ECO:0000313" key="13">
    <source>
        <dbReference type="EMBL" id="XCH24697.1"/>
    </source>
</evidence>
<evidence type="ECO:0000256" key="10">
    <source>
        <dbReference type="SAM" id="MobiDB-lite"/>
    </source>
</evidence>
<gene>
    <name evidence="13" type="ORF">ABV298_31140</name>
</gene>
<dbReference type="InterPro" id="IPR006260">
    <property type="entry name" value="TonB/TolA_C"/>
</dbReference>
<organism evidence="13">
    <name type="scientific">Dyadobacter sp. 676</name>
    <dbReference type="NCBI Taxonomy" id="3088362"/>
    <lineage>
        <taxon>Bacteria</taxon>
        <taxon>Pseudomonadati</taxon>
        <taxon>Bacteroidota</taxon>
        <taxon>Cytophagia</taxon>
        <taxon>Cytophagales</taxon>
        <taxon>Spirosomataceae</taxon>
        <taxon>Dyadobacter</taxon>
    </lineage>
</organism>
<dbReference type="InterPro" id="IPR037682">
    <property type="entry name" value="TonB_C"/>
</dbReference>
<dbReference type="PROSITE" id="PS52015">
    <property type="entry name" value="TONB_CTD"/>
    <property type="match status" value="1"/>
</dbReference>
<feature type="domain" description="TonB C-terminal" evidence="12">
    <location>
        <begin position="162"/>
        <end position="254"/>
    </location>
</feature>
<dbReference type="NCBIfam" id="TIGR01352">
    <property type="entry name" value="tonB_Cterm"/>
    <property type="match status" value="1"/>
</dbReference>
<keyword evidence="8" id="KW-1133">Transmembrane helix</keyword>
<dbReference type="PANTHER" id="PTHR33446">
    <property type="entry name" value="PROTEIN TONB-RELATED"/>
    <property type="match status" value="1"/>
</dbReference>
<feature type="signal peptide" evidence="11">
    <location>
        <begin position="1"/>
        <end position="27"/>
    </location>
</feature>
<dbReference type="GO" id="GO:0015031">
    <property type="term" value="P:protein transport"/>
    <property type="evidence" value="ECO:0007669"/>
    <property type="project" value="UniProtKB-KW"/>
</dbReference>
<dbReference type="PANTHER" id="PTHR33446:SF2">
    <property type="entry name" value="PROTEIN TONB"/>
    <property type="match status" value="1"/>
</dbReference>
<evidence type="ECO:0000256" key="1">
    <source>
        <dbReference type="ARBA" id="ARBA00004383"/>
    </source>
</evidence>
<keyword evidence="4" id="KW-1003">Cell membrane</keyword>
<evidence type="ECO:0000256" key="6">
    <source>
        <dbReference type="ARBA" id="ARBA00022692"/>
    </source>
</evidence>
<feature type="region of interest" description="Disordered" evidence="10">
    <location>
        <begin position="128"/>
        <end position="149"/>
    </location>
</feature>
<dbReference type="Pfam" id="PF03544">
    <property type="entry name" value="TonB_C"/>
    <property type="match status" value="1"/>
</dbReference>
<evidence type="ECO:0000256" key="4">
    <source>
        <dbReference type="ARBA" id="ARBA00022475"/>
    </source>
</evidence>
<keyword evidence="3" id="KW-0813">Transport</keyword>
<dbReference type="GO" id="GO:0055085">
    <property type="term" value="P:transmembrane transport"/>
    <property type="evidence" value="ECO:0007669"/>
    <property type="project" value="InterPro"/>
</dbReference>
<accession>A0AAU8FK03</accession>
<sequence>MLQRIPEPLFKTYLILSLAASGTVAMAATSSISDSLDVCPAIPQTARIWGKITDESSRPVANAAVLVAESERVTVSNLSGGFEIADAPLNGVLLIKHPDFETRQVPIVKSAAEYAIILKSRTPLTAIRQKSQARASRKDSEVSHAAESSPSMRVDRWPYFPGGYKGLNKFLANNLKYPSEALQNRVEGAVQVSFLLDEDGNVSSGRIIDSPGAELDEEALRLVSMMPRWTPAQKDGKPIAVWYTISIHFDPQVDKLPLKIKEEVPKFFSRRMKPDLLKAPFPTKDELEKLFRKHTLNVSVHEPPRTKLYMYGHGIVPRPTYVPLQLNFRPLP</sequence>
<reference evidence="13" key="1">
    <citation type="submission" date="2024-06" db="EMBL/GenBank/DDBJ databases">
        <title>Sequencing and assembly of the genome of Dyadobacter sp. strain 676, a symbiont of Cyamopsis tetragonoloba.</title>
        <authorList>
            <person name="Guro P."/>
            <person name="Sazanova A."/>
            <person name="Kuznetsova I."/>
            <person name="Belimov A."/>
            <person name="Safronova V."/>
        </authorList>
    </citation>
    <scope>NUCLEOTIDE SEQUENCE</scope>
    <source>
        <strain evidence="13">676</strain>
    </source>
</reference>
<dbReference type="RefSeq" id="WP_353720012.1">
    <property type="nucleotide sequence ID" value="NZ_CP159289.1"/>
</dbReference>
<feature type="chain" id="PRO_5043594069" evidence="11">
    <location>
        <begin position="28"/>
        <end position="332"/>
    </location>
</feature>
<keyword evidence="11" id="KW-0732">Signal</keyword>
<protein>
    <submittedName>
        <fullName evidence="13">TonB family protein</fullName>
    </submittedName>
</protein>
<dbReference type="EMBL" id="CP159289">
    <property type="protein sequence ID" value="XCH24697.1"/>
    <property type="molecule type" value="Genomic_DNA"/>
</dbReference>
<proteinExistence type="inferred from homology"/>
<dbReference type="SUPFAM" id="SSF74653">
    <property type="entry name" value="TolA/TonB C-terminal domain"/>
    <property type="match status" value="1"/>
</dbReference>
<dbReference type="GO" id="GO:0098797">
    <property type="term" value="C:plasma membrane protein complex"/>
    <property type="evidence" value="ECO:0007669"/>
    <property type="project" value="TreeGrafter"/>
</dbReference>